<dbReference type="Gene3D" id="4.10.1240.10">
    <property type="entry name" value="GPCR, family 2, extracellular hormone receptor domain"/>
    <property type="match status" value="1"/>
</dbReference>
<evidence type="ECO:0000256" key="2">
    <source>
        <dbReference type="ARBA" id="ARBA00005314"/>
    </source>
</evidence>
<dbReference type="Pfam" id="PF00002">
    <property type="entry name" value="7tm_2"/>
    <property type="match status" value="1"/>
</dbReference>
<keyword evidence="6" id="KW-0297">G-protein coupled receptor</keyword>
<keyword evidence="10" id="KW-0807">Transducer</keyword>
<comment type="subcellular location">
    <subcellularLocation>
        <location evidence="1">Cell membrane</location>
        <topology evidence="1">Multi-pass membrane protein</topology>
    </subcellularLocation>
</comment>
<feature type="transmembrane region" description="Helical" evidence="11">
    <location>
        <begin position="372"/>
        <end position="394"/>
    </location>
</feature>
<evidence type="ECO:0000259" key="13">
    <source>
        <dbReference type="PROSITE" id="PS50261"/>
    </source>
</evidence>
<reference evidence="14" key="1">
    <citation type="submission" date="2021-05" db="EMBL/GenBank/DDBJ databases">
        <authorList>
            <person name="Alioto T."/>
            <person name="Alioto T."/>
            <person name="Gomez Garrido J."/>
        </authorList>
    </citation>
    <scope>NUCLEOTIDE SEQUENCE</scope>
</reference>
<evidence type="ECO:0000256" key="3">
    <source>
        <dbReference type="ARBA" id="ARBA00022475"/>
    </source>
</evidence>
<dbReference type="PROSITE" id="PS50227">
    <property type="entry name" value="G_PROTEIN_RECEP_F2_3"/>
    <property type="match status" value="1"/>
</dbReference>
<dbReference type="GO" id="GO:0005886">
    <property type="term" value="C:plasma membrane"/>
    <property type="evidence" value="ECO:0007669"/>
    <property type="project" value="UniProtKB-SubCell"/>
</dbReference>
<organism evidence="14">
    <name type="scientific">Cacopsylla melanoneura</name>
    <dbReference type="NCBI Taxonomy" id="428564"/>
    <lineage>
        <taxon>Eukaryota</taxon>
        <taxon>Metazoa</taxon>
        <taxon>Ecdysozoa</taxon>
        <taxon>Arthropoda</taxon>
        <taxon>Hexapoda</taxon>
        <taxon>Insecta</taxon>
        <taxon>Pterygota</taxon>
        <taxon>Neoptera</taxon>
        <taxon>Paraneoptera</taxon>
        <taxon>Hemiptera</taxon>
        <taxon>Sternorrhyncha</taxon>
        <taxon>Psylloidea</taxon>
        <taxon>Psyllidae</taxon>
        <taxon>Psyllinae</taxon>
        <taxon>Cacopsylla</taxon>
    </lineage>
</organism>
<dbReference type="PANTHER" id="PTHR45620">
    <property type="entry name" value="PDF RECEPTOR-LIKE PROTEIN-RELATED"/>
    <property type="match status" value="1"/>
</dbReference>
<evidence type="ECO:0000313" key="14">
    <source>
        <dbReference type="EMBL" id="CAG6649069.1"/>
    </source>
</evidence>
<keyword evidence="4 11" id="KW-0812">Transmembrane</keyword>
<dbReference type="SMART" id="SM00008">
    <property type="entry name" value="HormR"/>
    <property type="match status" value="1"/>
</dbReference>
<feature type="transmembrane region" description="Helical" evidence="11">
    <location>
        <begin position="174"/>
        <end position="191"/>
    </location>
</feature>
<dbReference type="InterPro" id="IPR001879">
    <property type="entry name" value="GPCR_2_extracellular_dom"/>
</dbReference>
<evidence type="ECO:0000256" key="9">
    <source>
        <dbReference type="ARBA" id="ARBA00023180"/>
    </source>
</evidence>
<dbReference type="GO" id="GO:0007166">
    <property type="term" value="P:cell surface receptor signaling pathway"/>
    <property type="evidence" value="ECO:0007669"/>
    <property type="project" value="InterPro"/>
</dbReference>
<keyword evidence="5 11" id="KW-1133">Transmembrane helix</keyword>
<dbReference type="InterPro" id="IPR036445">
    <property type="entry name" value="GPCR_2_extracell_dom_sf"/>
</dbReference>
<feature type="transmembrane region" description="Helical" evidence="11">
    <location>
        <begin position="139"/>
        <end position="162"/>
    </location>
</feature>
<dbReference type="EMBL" id="HBUF01624763">
    <property type="protein sequence ID" value="CAG6781841.1"/>
    <property type="molecule type" value="Transcribed_RNA"/>
</dbReference>
<dbReference type="InterPro" id="IPR017983">
    <property type="entry name" value="GPCR_2_secretin-like_CS"/>
</dbReference>
<feature type="domain" description="G-protein coupled receptors family 2 profile 1" evidence="12">
    <location>
        <begin position="43"/>
        <end position="129"/>
    </location>
</feature>
<sequence length="425" mass="49130">MASSVTVPGLEMSSIASNMSATPDLKLIDKTSEILFLLRLYEQCEDQRKNLDHVMFNDSSLFCPTMFDGWSCWNATLAGETAKTACPNFIVGFDSRRFALRTCLENGSWFQHPVTKKFWSNYTTCIDIEDLKFRKAMNIIYISGYSVSLATLLISLVIFFIFKSLRCTRIAIHVHLFISFACNNFMWIIWYRNVVGDPKIVEENPQHCQILHLLLQYFMVANYFWMFCEGLHLHLALVVVFVKDTSLMWWFHFIGWVVPLAITSLYAYVRHLSEEDTKYCWMNDAHSRWILTVPVCLSILFNLAILMNVLRVLLTKLHSNSTNPAPIGIRKAARAALILFPLFGLHHILLPFRPEPKSPWEMVYDVFSAVLVSNQGLCVSILFCFANVDVHSAFKKMFHRLQRRGTHSTMVLHTNYCPSSREYQL</sequence>
<dbReference type="EMBL" id="HBUF01155610">
    <property type="protein sequence ID" value="CAG6649067.1"/>
    <property type="molecule type" value="Transcribed_RNA"/>
</dbReference>
<dbReference type="EMBL" id="HBUF01624762">
    <property type="protein sequence ID" value="CAG6781840.1"/>
    <property type="molecule type" value="Transcribed_RNA"/>
</dbReference>
<keyword evidence="9" id="KW-0325">Glycoprotein</keyword>
<dbReference type="CDD" id="cd15260">
    <property type="entry name" value="7tmB1_NPR_B4_insect-like"/>
    <property type="match status" value="1"/>
</dbReference>
<evidence type="ECO:0000256" key="6">
    <source>
        <dbReference type="ARBA" id="ARBA00023040"/>
    </source>
</evidence>
<dbReference type="EMBL" id="HBUF01155611">
    <property type="protein sequence ID" value="CAG6649069.1"/>
    <property type="molecule type" value="Transcribed_RNA"/>
</dbReference>
<dbReference type="GO" id="GO:0007188">
    <property type="term" value="P:adenylate cyclase-modulating G protein-coupled receptor signaling pathway"/>
    <property type="evidence" value="ECO:0007669"/>
    <property type="project" value="TreeGrafter"/>
</dbReference>
<feature type="transmembrane region" description="Helical" evidence="11">
    <location>
        <begin position="289"/>
        <end position="314"/>
    </location>
</feature>
<dbReference type="InterPro" id="IPR017981">
    <property type="entry name" value="GPCR_2-like_7TM"/>
</dbReference>
<keyword evidence="7 11" id="KW-0472">Membrane</keyword>
<keyword evidence="8 14" id="KW-0675">Receptor</keyword>
<dbReference type="InterPro" id="IPR050332">
    <property type="entry name" value="GPCR_2"/>
</dbReference>
<feature type="transmembrane region" description="Helical" evidence="11">
    <location>
        <begin position="249"/>
        <end position="269"/>
    </location>
</feature>
<evidence type="ECO:0000256" key="11">
    <source>
        <dbReference type="SAM" id="Phobius"/>
    </source>
</evidence>
<dbReference type="PROSITE" id="PS50261">
    <property type="entry name" value="G_PROTEIN_RECEP_F2_4"/>
    <property type="match status" value="1"/>
</dbReference>
<evidence type="ECO:0000256" key="10">
    <source>
        <dbReference type="ARBA" id="ARBA00023224"/>
    </source>
</evidence>
<dbReference type="SUPFAM" id="SSF81321">
    <property type="entry name" value="Family A G protein-coupled receptor-like"/>
    <property type="match status" value="1"/>
</dbReference>
<proteinExistence type="inferred from homology"/>
<protein>
    <submittedName>
        <fullName evidence="14">Calcitonin gene-related peptide type 1 receptor</fullName>
    </submittedName>
</protein>
<evidence type="ECO:0000256" key="1">
    <source>
        <dbReference type="ARBA" id="ARBA00004651"/>
    </source>
</evidence>
<feature type="domain" description="G-protein coupled receptors family 2 profile 2" evidence="13">
    <location>
        <begin position="137"/>
        <end position="387"/>
    </location>
</feature>
<dbReference type="PROSITE" id="PS00649">
    <property type="entry name" value="G_PROTEIN_RECEP_F2_1"/>
    <property type="match status" value="1"/>
</dbReference>
<dbReference type="SUPFAM" id="SSF111418">
    <property type="entry name" value="Hormone receptor domain"/>
    <property type="match status" value="1"/>
</dbReference>
<name>A0A8D8W8V0_9HEMI</name>
<dbReference type="PRINTS" id="PR00249">
    <property type="entry name" value="GPCRSECRETIN"/>
</dbReference>
<evidence type="ECO:0000256" key="5">
    <source>
        <dbReference type="ARBA" id="ARBA00022989"/>
    </source>
</evidence>
<evidence type="ECO:0000256" key="4">
    <source>
        <dbReference type="ARBA" id="ARBA00022692"/>
    </source>
</evidence>
<evidence type="ECO:0000259" key="12">
    <source>
        <dbReference type="PROSITE" id="PS50227"/>
    </source>
</evidence>
<keyword evidence="3" id="KW-1003">Cell membrane</keyword>
<dbReference type="InterPro" id="IPR000832">
    <property type="entry name" value="GPCR_2_secretin-like"/>
</dbReference>
<accession>A0A8D8W8V0</accession>
<dbReference type="GO" id="GO:0008528">
    <property type="term" value="F:G protein-coupled peptide receptor activity"/>
    <property type="evidence" value="ECO:0007669"/>
    <property type="project" value="TreeGrafter"/>
</dbReference>
<dbReference type="Gene3D" id="1.20.1070.10">
    <property type="entry name" value="Rhodopsin 7-helix transmembrane proteins"/>
    <property type="match status" value="1"/>
</dbReference>
<comment type="similarity">
    <text evidence="2">Belongs to the G-protein coupled receptor 2 family.</text>
</comment>
<evidence type="ECO:0000256" key="7">
    <source>
        <dbReference type="ARBA" id="ARBA00023136"/>
    </source>
</evidence>
<dbReference type="PANTHER" id="PTHR45620:SF43">
    <property type="entry name" value="HECTOR, ISOFORM A"/>
    <property type="match status" value="1"/>
</dbReference>
<dbReference type="AlphaFoldDB" id="A0A8D8W8V0"/>
<dbReference type="Pfam" id="PF02793">
    <property type="entry name" value="HRM"/>
    <property type="match status" value="1"/>
</dbReference>
<evidence type="ECO:0000256" key="8">
    <source>
        <dbReference type="ARBA" id="ARBA00023170"/>
    </source>
</evidence>
<feature type="transmembrane region" description="Helical" evidence="11">
    <location>
        <begin position="223"/>
        <end position="242"/>
    </location>
</feature>
<feature type="transmembrane region" description="Helical" evidence="11">
    <location>
        <begin position="335"/>
        <end position="352"/>
    </location>
</feature>